<name>A0ABR2ZT96_9AGAR</name>
<dbReference type="Gene3D" id="3.40.50.720">
    <property type="entry name" value="NAD(P)-binding Rossmann-like Domain"/>
    <property type="match status" value="1"/>
</dbReference>
<organism evidence="1 2">
    <name type="scientific">Marasmius tenuissimus</name>
    <dbReference type="NCBI Taxonomy" id="585030"/>
    <lineage>
        <taxon>Eukaryota</taxon>
        <taxon>Fungi</taxon>
        <taxon>Dikarya</taxon>
        <taxon>Basidiomycota</taxon>
        <taxon>Agaricomycotina</taxon>
        <taxon>Agaricomycetes</taxon>
        <taxon>Agaricomycetidae</taxon>
        <taxon>Agaricales</taxon>
        <taxon>Marasmiineae</taxon>
        <taxon>Marasmiaceae</taxon>
        <taxon>Marasmius</taxon>
    </lineage>
</organism>
<dbReference type="Proteomes" id="UP001437256">
    <property type="component" value="Unassembled WGS sequence"/>
</dbReference>
<sequence>MNVFSLGGSRNIGYLSALRMLDAGCTVTFLVRSLATLQDDEAMSKYINAGKAFLVKGDALVKSDVGNGWKKAGERGPVDLLLFTVGGTPKVHLTKGFVIEPGNLVTQSLLNVMTTIPTSQPQPKMIIISSNGLTKTSHDALPCLMKPFYAHFLAIPHKDKVGVERIVHHVAGWEWNTKDDGEPEESILPPTWKETPGLPKAASLNQIMVIRPAFLTDGACEAEKGKGYKVSEGDLGGYTISRRDVAHLVADAALNNWEKYGDKRISISY</sequence>
<accession>A0ABR2ZT96</accession>
<reference evidence="1 2" key="1">
    <citation type="submission" date="2024-05" db="EMBL/GenBank/DDBJ databases">
        <title>A draft genome resource for the thread blight pathogen Marasmius tenuissimus strain MS-2.</title>
        <authorList>
            <person name="Yulfo-Soto G.E."/>
            <person name="Baruah I.K."/>
            <person name="Amoako-Attah I."/>
            <person name="Bukari Y."/>
            <person name="Meinhardt L.W."/>
            <person name="Bailey B.A."/>
            <person name="Cohen S.P."/>
        </authorList>
    </citation>
    <scope>NUCLEOTIDE SEQUENCE [LARGE SCALE GENOMIC DNA]</scope>
    <source>
        <strain evidence="1 2">MS-2</strain>
    </source>
</reference>
<evidence type="ECO:0000313" key="1">
    <source>
        <dbReference type="EMBL" id="KAL0064890.1"/>
    </source>
</evidence>
<dbReference type="SUPFAM" id="SSF51735">
    <property type="entry name" value="NAD(P)-binding Rossmann-fold domains"/>
    <property type="match status" value="1"/>
</dbReference>
<dbReference type="EMBL" id="JBBXMP010000055">
    <property type="protein sequence ID" value="KAL0064890.1"/>
    <property type="molecule type" value="Genomic_DNA"/>
</dbReference>
<proteinExistence type="predicted"/>
<keyword evidence="2" id="KW-1185">Reference proteome</keyword>
<protein>
    <recommendedName>
        <fullName evidence="3">NAD(P)-binding domain-containing protein</fullName>
    </recommendedName>
</protein>
<gene>
    <name evidence="1" type="ORF">AAF712_008143</name>
</gene>
<evidence type="ECO:0008006" key="3">
    <source>
        <dbReference type="Google" id="ProtNLM"/>
    </source>
</evidence>
<evidence type="ECO:0000313" key="2">
    <source>
        <dbReference type="Proteomes" id="UP001437256"/>
    </source>
</evidence>
<dbReference type="InterPro" id="IPR036291">
    <property type="entry name" value="NAD(P)-bd_dom_sf"/>
</dbReference>
<comment type="caution">
    <text evidence="1">The sequence shown here is derived from an EMBL/GenBank/DDBJ whole genome shotgun (WGS) entry which is preliminary data.</text>
</comment>